<name>A0AAW2YZC2_9EUKA</name>
<dbReference type="PROSITE" id="PS50088">
    <property type="entry name" value="ANK_REPEAT"/>
    <property type="match status" value="2"/>
</dbReference>
<evidence type="ECO:0000256" key="1">
    <source>
        <dbReference type="ARBA" id="ARBA00022737"/>
    </source>
</evidence>
<dbReference type="PANTHER" id="PTHR24171">
    <property type="entry name" value="ANKYRIN REPEAT DOMAIN-CONTAINING PROTEIN 39-RELATED"/>
    <property type="match status" value="1"/>
</dbReference>
<reference evidence="4 5" key="1">
    <citation type="submission" date="2024-03" db="EMBL/GenBank/DDBJ databases">
        <title>The Acrasis kona genome and developmental transcriptomes reveal deep origins of eukaryotic multicellular pathways.</title>
        <authorList>
            <person name="Sheikh S."/>
            <person name="Fu C.-J."/>
            <person name="Brown M.W."/>
            <person name="Baldauf S.L."/>
        </authorList>
    </citation>
    <scope>NUCLEOTIDE SEQUENCE [LARGE SCALE GENOMIC DNA]</scope>
    <source>
        <strain evidence="4 5">ATCC MYA-3509</strain>
    </source>
</reference>
<sequence length="159" mass="17703">MERDEFGPVNKLKTAIWSRDISNVESTYNEVYPLVNDKNELNLTNHAIKLGDVEMTKFFISKHPNVNYIGSEDYHYPIHAAVIREDPELVSLLLEKGADVHTKTQDPFQDTALHVAAKTGSATIAKLLIDGGADKNSKNSLGHLPIDYAENEQITATLK</sequence>
<dbReference type="AlphaFoldDB" id="A0AAW2YZC2"/>
<dbReference type="Pfam" id="PF12796">
    <property type="entry name" value="Ank_2"/>
    <property type="match status" value="1"/>
</dbReference>
<dbReference type="GO" id="GO:0085020">
    <property type="term" value="P:protein K6-linked ubiquitination"/>
    <property type="evidence" value="ECO:0007669"/>
    <property type="project" value="TreeGrafter"/>
</dbReference>
<dbReference type="EMBL" id="JAOPGA020000868">
    <property type="protein sequence ID" value="KAL0482515.1"/>
    <property type="molecule type" value="Genomic_DNA"/>
</dbReference>
<dbReference type="GO" id="GO:0004842">
    <property type="term" value="F:ubiquitin-protein transferase activity"/>
    <property type="evidence" value="ECO:0007669"/>
    <property type="project" value="TreeGrafter"/>
</dbReference>
<comment type="caution">
    <text evidence="4">The sequence shown here is derived from an EMBL/GenBank/DDBJ whole genome shotgun (WGS) entry which is preliminary data.</text>
</comment>
<dbReference type="PROSITE" id="PS50297">
    <property type="entry name" value="ANK_REP_REGION"/>
    <property type="match status" value="2"/>
</dbReference>
<keyword evidence="2 3" id="KW-0040">ANK repeat</keyword>
<evidence type="ECO:0000313" key="5">
    <source>
        <dbReference type="Proteomes" id="UP001431209"/>
    </source>
</evidence>
<accession>A0AAW2YZC2</accession>
<dbReference type="Gene3D" id="1.25.40.20">
    <property type="entry name" value="Ankyrin repeat-containing domain"/>
    <property type="match status" value="1"/>
</dbReference>
<keyword evidence="5" id="KW-1185">Reference proteome</keyword>
<dbReference type="PANTHER" id="PTHR24171:SF8">
    <property type="entry name" value="BRCA1-ASSOCIATED RING DOMAIN PROTEIN 1"/>
    <property type="match status" value="1"/>
</dbReference>
<proteinExistence type="predicted"/>
<feature type="repeat" description="ANK" evidence="3">
    <location>
        <begin position="73"/>
        <end position="105"/>
    </location>
</feature>
<organism evidence="4 5">
    <name type="scientific">Acrasis kona</name>
    <dbReference type="NCBI Taxonomy" id="1008807"/>
    <lineage>
        <taxon>Eukaryota</taxon>
        <taxon>Discoba</taxon>
        <taxon>Heterolobosea</taxon>
        <taxon>Tetramitia</taxon>
        <taxon>Eutetramitia</taxon>
        <taxon>Acrasidae</taxon>
        <taxon>Acrasis</taxon>
    </lineage>
</organism>
<dbReference type="SMART" id="SM00248">
    <property type="entry name" value="ANK"/>
    <property type="match status" value="3"/>
</dbReference>
<feature type="repeat" description="ANK" evidence="3">
    <location>
        <begin position="108"/>
        <end position="140"/>
    </location>
</feature>
<evidence type="ECO:0000256" key="2">
    <source>
        <dbReference type="ARBA" id="ARBA00023043"/>
    </source>
</evidence>
<evidence type="ECO:0000313" key="4">
    <source>
        <dbReference type="EMBL" id="KAL0482515.1"/>
    </source>
</evidence>
<keyword evidence="1" id="KW-0677">Repeat</keyword>
<dbReference type="InterPro" id="IPR036770">
    <property type="entry name" value="Ankyrin_rpt-contain_sf"/>
</dbReference>
<protein>
    <recommendedName>
        <fullName evidence="6">Myotrophin</fullName>
    </recommendedName>
</protein>
<dbReference type="Proteomes" id="UP001431209">
    <property type="component" value="Unassembled WGS sequence"/>
</dbReference>
<dbReference type="InterPro" id="IPR002110">
    <property type="entry name" value="Ankyrin_rpt"/>
</dbReference>
<evidence type="ECO:0000256" key="3">
    <source>
        <dbReference type="PROSITE-ProRule" id="PRU00023"/>
    </source>
</evidence>
<gene>
    <name evidence="4" type="ORF">AKO1_014401</name>
</gene>
<dbReference type="SUPFAM" id="SSF48403">
    <property type="entry name" value="Ankyrin repeat"/>
    <property type="match status" value="1"/>
</dbReference>
<evidence type="ECO:0008006" key="6">
    <source>
        <dbReference type="Google" id="ProtNLM"/>
    </source>
</evidence>